<protein>
    <submittedName>
        <fullName evidence="2">ATP-binding protein</fullName>
    </submittedName>
</protein>
<gene>
    <name evidence="2" type="ORF">GCM10010269_19900</name>
</gene>
<comment type="caution">
    <text evidence="2">The sequence shown here is derived from an EMBL/GenBank/DDBJ whole genome shotgun (WGS) entry which is preliminary data.</text>
</comment>
<reference evidence="2" key="1">
    <citation type="journal article" date="2014" name="Int. J. Syst. Evol. Microbiol.">
        <title>Complete genome sequence of Corynebacterium casei LMG S-19264T (=DSM 44701T), isolated from a smear-ripened cheese.</title>
        <authorList>
            <consortium name="US DOE Joint Genome Institute (JGI-PGF)"/>
            <person name="Walter F."/>
            <person name="Albersmeier A."/>
            <person name="Kalinowski J."/>
            <person name="Ruckert C."/>
        </authorList>
    </citation>
    <scope>NUCLEOTIDE SEQUENCE</scope>
    <source>
        <strain evidence="2">JCM 4386</strain>
    </source>
</reference>
<keyword evidence="2" id="KW-0067">ATP-binding</keyword>
<name>A0A918FU41_9ACTN</name>
<evidence type="ECO:0000313" key="3">
    <source>
        <dbReference type="Proteomes" id="UP000606194"/>
    </source>
</evidence>
<dbReference type="RefSeq" id="WP_190148897.1">
    <property type="nucleotide sequence ID" value="NZ_BMTL01000007.1"/>
</dbReference>
<keyword evidence="2" id="KW-0547">Nucleotide-binding</keyword>
<feature type="compositionally biased region" description="Basic and acidic residues" evidence="1">
    <location>
        <begin position="28"/>
        <end position="37"/>
    </location>
</feature>
<accession>A0A918FU41</accession>
<reference evidence="2" key="2">
    <citation type="submission" date="2020-09" db="EMBL/GenBank/DDBJ databases">
        <authorList>
            <person name="Sun Q."/>
            <person name="Ohkuma M."/>
        </authorList>
    </citation>
    <scope>NUCLEOTIDE SEQUENCE</scope>
    <source>
        <strain evidence="2">JCM 4386</strain>
    </source>
</reference>
<organism evidence="2 3">
    <name type="scientific">Streptomyces humidus</name>
    <dbReference type="NCBI Taxonomy" id="52259"/>
    <lineage>
        <taxon>Bacteria</taxon>
        <taxon>Bacillati</taxon>
        <taxon>Actinomycetota</taxon>
        <taxon>Actinomycetes</taxon>
        <taxon>Kitasatosporales</taxon>
        <taxon>Streptomycetaceae</taxon>
        <taxon>Streptomyces</taxon>
    </lineage>
</organism>
<evidence type="ECO:0000256" key="1">
    <source>
        <dbReference type="SAM" id="MobiDB-lite"/>
    </source>
</evidence>
<dbReference type="AlphaFoldDB" id="A0A918FU41"/>
<feature type="region of interest" description="Disordered" evidence="1">
    <location>
        <begin position="1"/>
        <end position="37"/>
    </location>
</feature>
<dbReference type="GO" id="GO:0005524">
    <property type="term" value="F:ATP binding"/>
    <property type="evidence" value="ECO:0007669"/>
    <property type="project" value="UniProtKB-KW"/>
</dbReference>
<sequence length="525" mass="56867">MNHPLTSRAALPSPAREPQPAEPAGADGQERPAERGPKLSQADILLHLGMDEYQLVRHDQTAYAVPLDGPPIARPLRAAGGFGGTGSLRQLLNRAYVLRTGRSPSQGCLTDAIASMDALALDAEEQPVCLRIAPDLADDQATWLDLGRSDGLSVLIEPDTWSVTTPSIGEGPLWRRTRLTGELPMPERDPGGWQGGLGLLRELSALAEPSWRMAVAWLLAGLRPDMPRPVAYFNGERGTAKTTSARQLLRVLDGIRAEVRNVPRSEDDGAVAASAGWTMGLDNIHGIPQWLSDFLCRTVTGASVAKREMYTDDDVASWAYQRPVVLTGIDVGALQPDLAERLLPFTLEAIDPKARRSERDLWHRYRAAHGRILGGLLDLAAAVWARLPDAADQLDQKPRMADWAELLWALDAVTGWDTLSTYTGSQDAVTDDVIDADPVATALTRWSATSGSTKWQATTGQIDEVLRPPGPIPDTWPKTTALLSARLTSLAPALRQRGIDIRKLPRTSATRGFLITLQPDSGPPA</sequence>
<keyword evidence="3" id="KW-1185">Reference proteome</keyword>
<dbReference type="Proteomes" id="UP000606194">
    <property type="component" value="Unassembled WGS sequence"/>
</dbReference>
<dbReference type="EMBL" id="BMTL01000007">
    <property type="protein sequence ID" value="GGR80771.1"/>
    <property type="molecule type" value="Genomic_DNA"/>
</dbReference>
<evidence type="ECO:0000313" key="2">
    <source>
        <dbReference type="EMBL" id="GGR80771.1"/>
    </source>
</evidence>
<proteinExistence type="predicted"/>